<evidence type="ECO:0000313" key="2">
    <source>
        <dbReference type="EMBL" id="TQF04790.1"/>
    </source>
</evidence>
<proteinExistence type="predicted"/>
<dbReference type="Proteomes" id="UP000319103">
    <property type="component" value="Unassembled WGS sequence"/>
</dbReference>
<reference evidence="2 3" key="1">
    <citation type="submission" date="2019-06" db="EMBL/GenBank/DDBJ databases">
        <title>Description of Kitasatospora acidophila sp. nov. isolated from pine grove soil, and reclassification of Streptomyces novaecaesareae to Kitasatospora novaeceasareae comb. nov.</title>
        <authorList>
            <person name="Kim M.J."/>
        </authorList>
    </citation>
    <scope>NUCLEOTIDE SEQUENCE [LARGE SCALE GENOMIC DNA]</scope>
    <source>
        <strain evidence="2 3">MMS16-CNU292</strain>
    </source>
</reference>
<dbReference type="AlphaFoldDB" id="A0A540W6Z5"/>
<gene>
    <name evidence="2" type="ORF">E6W39_24385</name>
</gene>
<organism evidence="2 3">
    <name type="scientific">Kitasatospora acidiphila</name>
    <dbReference type="NCBI Taxonomy" id="2567942"/>
    <lineage>
        <taxon>Bacteria</taxon>
        <taxon>Bacillati</taxon>
        <taxon>Actinomycetota</taxon>
        <taxon>Actinomycetes</taxon>
        <taxon>Kitasatosporales</taxon>
        <taxon>Streptomycetaceae</taxon>
        <taxon>Kitasatospora</taxon>
    </lineage>
</organism>
<protein>
    <submittedName>
        <fullName evidence="2">Uncharacterized protein</fullName>
    </submittedName>
</protein>
<evidence type="ECO:0000313" key="3">
    <source>
        <dbReference type="Proteomes" id="UP000319103"/>
    </source>
</evidence>
<dbReference type="EMBL" id="VIGB01000003">
    <property type="protein sequence ID" value="TQF04790.1"/>
    <property type="molecule type" value="Genomic_DNA"/>
</dbReference>
<comment type="caution">
    <text evidence="2">The sequence shown here is derived from an EMBL/GenBank/DDBJ whole genome shotgun (WGS) entry which is preliminary data.</text>
</comment>
<accession>A0A540W6Z5</accession>
<feature type="region of interest" description="Disordered" evidence="1">
    <location>
        <begin position="59"/>
        <end position="84"/>
    </location>
</feature>
<sequence length="84" mass="8882">MKPLAEMSADEQREQLLQTVAAVGAQLARLAEALTPAVTAAAQQLAALYRALQDAGLIDANGNPTGPADRPAWQTPYGPPQHRH</sequence>
<keyword evidence="3" id="KW-1185">Reference proteome</keyword>
<evidence type="ECO:0000256" key="1">
    <source>
        <dbReference type="SAM" id="MobiDB-lite"/>
    </source>
</evidence>
<dbReference type="RefSeq" id="WP_141635345.1">
    <property type="nucleotide sequence ID" value="NZ_VIGB01000003.1"/>
</dbReference>
<name>A0A540W6Z5_9ACTN</name>